<evidence type="ECO:0000313" key="6">
    <source>
        <dbReference type="EMBL" id="CAD9859763.1"/>
    </source>
</evidence>
<sequence length="184" mass="20335">MAGFLDSREVFLNVYDLNQSNGFLRFVGLGFYHTGVLIAGKEYHFSNQGIQIGRPREAPVGAVFRESINMGVHEGLANEISAIVRRLRDQFPGSSYNVVSCNCNHFSDALCRAVLGRPIPSWVNRMAGLGGVFIQPPPSQEQGQNQAAEGTSSGRARSENNPDRRKKKELTEEQKQKLAALRKS</sequence>
<dbReference type="GO" id="GO:0101005">
    <property type="term" value="F:deubiquitinase activity"/>
    <property type="evidence" value="ECO:0007669"/>
    <property type="project" value="TreeGrafter"/>
</dbReference>
<evidence type="ECO:0000256" key="1">
    <source>
        <dbReference type="ARBA" id="ARBA00008140"/>
    </source>
</evidence>
<comment type="similarity">
    <text evidence="1">Belongs to the DeSI family.</text>
</comment>
<feature type="compositionally biased region" description="Polar residues" evidence="4">
    <location>
        <begin position="140"/>
        <end position="155"/>
    </location>
</feature>
<feature type="domain" description="PPPDE" evidence="5">
    <location>
        <begin position="8"/>
        <end position="131"/>
    </location>
</feature>
<gene>
    <name evidence="6" type="ORF">FJAP1339_LOCUS2283</name>
</gene>
<dbReference type="PANTHER" id="PTHR12378:SF80">
    <property type="entry name" value="IP06716P-RELATED"/>
    <property type="match status" value="1"/>
</dbReference>
<proteinExistence type="inferred from homology"/>
<dbReference type="GO" id="GO:0016579">
    <property type="term" value="P:protein deubiquitination"/>
    <property type="evidence" value="ECO:0007669"/>
    <property type="project" value="TreeGrafter"/>
</dbReference>
<accession>A0A7S2UWR5</accession>
<dbReference type="SMART" id="SM01179">
    <property type="entry name" value="DUF862"/>
    <property type="match status" value="1"/>
</dbReference>
<dbReference type="PANTHER" id="PTHR12378">
    <property type="entry name" value="DESUMOYLATING ISOPEPTIDASE"/>
    <property type="match status" value="1"/>
</dbReference>
<feature type="region of interest" description="Disordered" evidence="4">
    <location>
        <begin position="136"/>
        <end position="184"/>
    </location>
</feature>
<evidence type="ECO:0000256" key="2">
    <source>
        <dbReference type="ARBA" id="ARBA00022670"/>
    </source>
</evidence>
<keyword evidence="3" id="KW-0378">Hydrolase</keyword>
<evidence type="ECO:0000256" key="3">
    <source>
        <dbReference type="ARBA" id="ARBA00022801"/>
    </source>
</evidence>
<keyword evidence="2" id="KW-0645">Protease</keyword>
<dbReference type="InterPro" id="IPR042266">
    <property type="entry name" value="PPPDE_sf"/>
</dbReference>
<protein>
    <recommendedName>
        <fullName evidence="5">PPPDE domain-containing protein</fullName>
    </recommendedName>
</protein>
<dbReference type="PROSITE" id="PS51858">
    <property type="entry name" value="PPPDE"/>
    <property type="match status" value="1"/>
</dbReference>
<dbReference type="EMBL" id="HBHR01004756">
    <property type="protein sequence ID" value="CAD9859763.1"/>
    <property type="molecule type" value="Transcribed_RNA"/>
</dbReference>
<dbReference type="AlphaFoldDB" id="A0A7S2UWR5"/>
<reference evidence="6" key="1">
    <citation type="submission" date="2021-01" db="EMBL/GenBank/DDBJ databases">
        <authorList>
            <person name="Corre E."/>
            <person name="Pelletier E."/>
            <person name="Niang G."/>
            <person name="Scheremetjew M."/>
            <person name="Finn R."/>
            <person name="Kale V."/>
            <person name="Holt S."/>
            <person name="Cochrane G."/>
            <person name="Meng A."/>
            <person name="Brown T."/>
            <person name="Cohen L."/>
        </authorList>
    </citation>
    <scope>NUCLEOTIDE SEQUENCE</scope>
    <source>
        <strain evidence="6">CCMP1661</strain>
    </source>
</reference>
<feature type="compositionally biased region" description="Basic and acidic residues" evidence="4">
    <location>
        <begin position="156"/>
        <end position="176"/>
    </location>
</feature>
<organism evidence="6">
    <name type="scientific">Fibrocapsa japonica</name>
    <dbReference type="NCBI Taxonomy" id="94617"/>
    <lineage>
        <taxon>Eukaryota</taxon>
        <taxon>Sar</taxon>
        <taxon>Stramenopiles</taxon>
        <taxon>Ochrophyta</taxon>
        <taxon>Raphidophyceae</taxon>
        <taxon>Chattonellales</taxon>
        <taxon>Chattonellaceae</taxon>
        <taxon>Fibrocapsa</taxon>
    </lineage>
</organism>
<name>A0A7S2UWR5_9STRA</name>
<dbReference type="Pfam" id="PF05903">
    <property type="entry name" value="Peptidase_C97"/>
    <property type="match status" value="1"/>
</dbReference>
<dbReference type="GO" id="GO:0006508">
    <property type="term" value="P:proteolysis"/>
    <property type="evidence" value="ECO:0007669"/>
    <property type="project" value="UniProtKB-KW"/>
</dbReference>
<dbReference type="Gene3D" id="3.90.1720.30">
    <property type="entry name" value="PPPDE domains"/>
    <property type="match status" value="1"/>
</dbReference>
<evidence type="ECO:0000256" key="4">
    <source>
        <dbReference type="SAM" id="MobiDB-lite"/>
    </source>
</evidence>
<evidence type="ECO:0000259" key="5">
    <source>
        <dbReference type="PROSITE" id="PS51858"/>
    </source>
</evidence>
<dbReference type="InterPro" id="IPR008580">
    <property type="entry name" value="PPPDE_dom"/>
</dbReference>